<dbReference type="KEGG" id="fcy:FRACYDRAFT_200740"/>
<keyword evidence="8" id="KW-1185">Reference proteome</keyword>
<dbReference type="InterPro" id="IPR000109">
    <property type="entry name" value="POT_fam"/>
</dbReference>
<dbReference type="Proteomes" id="UP000095751">
    <property type="component" value="Unassembled WGS sequence"/>
</dbReference>
<feature type="transmembrane region" description="Helical" evidence="6">
    <location>
        <begin position="130"/>
        <end position="153"/>
    </location>
</feature>
<dbReference type="SUPFAM" id="SSF103473">
    <property type="entry name" value="MFS general substrate transporter"/>
    <property type="match status" value="1"/>
</dbReference>
<dbReference type="InParanoid" id="A0A1E7EKS1"/>
<protein>
    <recommendedName>
        <fullName evidence="9">PTR2-domain-containing protein</fullName>
    </recommendedName>
</protein>
<feature type="transmembrane region" description="Helical" evidence="6">
    <location>
        <begin position="205"/>
        <end position="230"/>
    </location>
</feature>
<feature type="transmembrane region" description="Helical" evidence="6">
    <location>
        <begin position="308"/>
        <end position="325"/>
    </location>
</feature>
<evidence type="ECO:0000256" key="3">
    <source>
        <dbReference type="ARBA" id="ARBA00022692"/>
    </source>
</evidence>
<comment type="subcellular location">
    <subcellularLocation>
        <location evidence="1">Membrane</location>
        <topology evidence="1">Multi-pass membrane protein</topology>
    </subcellularLocation>
</comment>
<sequence>MSIEINNNGKDLPNDVSTNDQLALLPEKYLSTDPKRPLLLTSSKGEKFTYALRPLMFSVLAILTIEAMERMSFYSINNTEANYLIGEYSPNWNPNMSTNSASQFMSGANALTFTIPILGGILADGFFGDYWSIVLGVSLFYIPGCILTWLTTFPDLFGTTFNTNVLRAGSLILIPVGAGLIKCCVNVFGGKQYHPILQADQIEQYYLLFYVAINVGAALGTIVAPILAQAQHSMEGAYAVPVFGFIIGFAVFLAFSKRYVKRPPESQALFGTLKLIGNSTIRCKSLNASKKSNGGSIPDSAVDGVKRLLVIAPVSMLTLPFNIAYNQMGSIFLFQGNAMRTVAFIDSSFMSNFDSFAVLIAGAIVGTFLYPALEKRGMRLSLATKISIGTFFGALSMLMAIIIQIKIHHAYLKDGSEISILWQILSYSFIGIGEVFAITTCYEAAFTIAPKEQKALASAIQLFFAQGLSNYICLGLAAIFKPWFQDKNNENKLEAWATSGMTKYFWVLFGIMIFGTILTLIPAIRNWLESLREDAIEATALSESSTGEDEDDMNLETNQYVEELDEVDVVEIEELDGKFVEIEVN</sequence>
<feature type="transmembrane region" description="Helical" evidence="6">
    <location>
        <begin position="104"/>
        <end position="123"/>
    </location>
</feature>
<evidence type="ECO:0000256" key="5">
    <source>
        <dbReference type="ARBA" id="ARBA00023136"/>
    </source>
</evidence>
<feature type="transmembrane region" description="Helical" evidence="6">
    <location>
        <begin position="462"/>
        <end position="484"/>
    </location>
</feature>
<dbReference type="PANTHER" id="PTHR11654">
    <property type="entry name" value="OLIGOPEPTIDE TRANSPORTER-RELATED"/>
    <property type="match status" value="1"/>
</dbReference>
<feature type="transmembrane region" description="Helical" evidence="6">
    <location>
        <begin position="420"/>
        <end position="442"/>
    </location>
</feature>
<keyword evidence="5 6" id="KW-0472">Membrane</keyword>
<feature type="transmembrane region" description="Helical" evidence="6">
    <location>
        <begin position="165"/>
        <end position="185"/>
    </location>
</feature>
<proteinExistence type="inferred from homology"/>
<evidence type="ECO:0008006" key="9">
    <source>
        <dbReference type="Google" id="ProtNLM"/>
    </source>
</evidence>
<keyword evidence="4 6" id="KW-1133">Transmembrane helix</keyword>
<dbReference type="GO" id="GO:0022857">
    <property type="term" value="F:transmembrane transporter activity"/>
    <property type="evidence" value="ECO:0007669"/>
    <property type="project" value="InterPro"/>
</dbReference>
<dbReference type="OrthoDB" id="8904098at2759"/>
<reference evidence="7 8" key="1">
    <citation type="submission" date="2016-09" db="EMBL/GenBank/DDBJ databases">
        <title>Extensive genetic diversity and differential bi-allelic expression allows diatom success in the polar Southern Ocean.</title>
        <authorList>
            <consortium name="DOE Joint Genome Institute"/>
            <person name="Mock T."/>
            <person name="Otillar R.P."/>
            <person name="Strauss J."/>
            <person name="Dupont C."/>
            <person name="Frickenhaus S."/>
            <person name="Maumus F."/>
            <person name="Mcmullan M."/>
            <person name="Sanges R."/>
            <person name="Schmutz J."/>
            <person name="Toseland A."/>
            <person name="Valas R."/>
            <person name="Veluchamy A."/>
            <person name="Ward B.J."/>
            <person name="Allen A."/>
            <person name="Barry K."/>
            <person name="Falciatore A."/>
            <person name="Ferrante M."/>
            <person name="Fortunato A.E."/>
            <person name="Gloeckner G."/>
            <person name="Gruber A."/>
            <person name="Hipkin R."/>
            <person name="Janech M."/>
            <person name="Kroth P."/>
            <person name="Leese F."/>
            <person name="Lindquist E."/>
            <person name="Lyon B.R."/>
            <person name="Martin J."/>
            <person name="Mayer C."/>
            <person name="Parker M."/>
            <person name="Quesneville H."/>
            <person name="Raymond J."/>
            <person name="Uhlig C."/>
            <person name="Valentin K.U."/>
            <person name="Worden A.Z."/>
            <person name="Armbrust E.V."/>
            <person name="Bowler C."/>
            <person name="Green B."/>
            <person name="Moulton V."/>
            <person name="Van Oosterhout C."/>
            <person name="Grigoriev I."/>
        </authorList>
    </citation>
    <scope>NUCLEOTIDE SEQUENCE [LARGE SCALE GENOMIC DNA]</scope>
    <source>
        <strain evidence="7 8">CCMP1102</strain>
    </source>
</reference>
<accession>A0A1E7EKS1</accession>
<dbReference type="InterPro" id="IPR036259">
    <property type="entry name" value="MFS_trans_sf"/>
</dbReference>
<feature type="transmembrane region" description="Helical" evidence="6">
    <location>
        <begin position="236"/>
        <end position="255"/>
    </location>
</feature>
<dbReference type="GO" id="GO:0016020">
    <property type="term" value="C:membrane"/>
    <property type="evidence" value="ECO:0007669"/>
    <property type="project" value="UniProtKB-SubCell"/>
</dbReference>
<comment type="similarity">
    <text evidence="2">Belongs to the major facilitator superfamily. Proton-dependent oligopeptide transporter (POT/PTR) (TC 2.A.17) family.</text>
</comment>
<evidence type="ECO:0000256" key="4">
    <source>
        <dbReference type="ARBA" id="ARBA00022989"/>
    </source>
</evidence>
<evidence type="ECO:0000256" key="6">
    <source>
        <dbReference type="SAM" id="Phobius"/>
    </source>
</evidence>
<feature type="transmembrane region" description="Helical" evidence="6">
    <location>
        <begin position="50"/>
        <end position="68"/>
    </location>
</feature>
<organism evidence="7 8">
    <name type="scientific">Fragilariopsis cylindrus CCMP1102</name>
    <dbReference type="NCBI Taxonomy" id="635003"/>
    <lineage>
        <taxon>Eukaryota</taxon>
        <taxon>Sar</taxon>
        <taxon>Stramenopiles</taxon>
        <taxon>Ochrophyta</taxon>
        <taxon>Bacillariophyta</taxon>
        <taxon>Bacillariophyceae</taxon>
        <taxon>Bacillariophycidae</taxon>
        <taxon>Bacillariales</taxon>
        <taxon>Bacillariaceae</taxon>
        <taxon>Fragilariopsis</taxon>
    </lineage>
</organism>
<evidence type="ECO:0000313" key="7">
    <source>
        <dbReference type="EMBL" id="OEU06498.1"/>
    </source>
</evidence>
<evidence type="ECO:0000313" key="8">
    <source>
        <dbReference type="Proteomes" id="UP000095751"/>
    </source>
</evidence>
<dbReference type="EMBL" id="KV784408">
    <property type="protein sequence ID" value="OEU06498.1"/>
    <property type="molecule type" value="Genomic_DNA"/>
</dbReference>
<feature type="transmembrane region" description="Helical" evidence="6">
    <location>
        <begin position="356"/>
        <end position="373"/>
    </location>
</feature>
<keyword evidence="3 6" id="KW-0812">Transmembrane</keyword>
<gene>
    <name evidence="7" type="ORF">FRACYDRAFT_200740</name>
</gene>
<dbReference type="AlphaFoldDB" id="A0A1E7EKS1"/>
<evidence type="ECO:0000256" key="2">
    <source>
        <dbReference type="ARBA" id="ARBA00005982"/>
    </source>
</evidence>
<dbReference type="Gene3D" id="1.20.1250.20">
    <property type="entry name" value="MFS general substrate transporter like domains"/>
    <property type="match status" value="1"/>
</dbReference>
<name>A0A1E7EKS1_9STRA</name>
<evidence type="ECO:0000256" key="1">
    <source>
        <dbReference type="ARBA" id="ARBA00004141"/>
    </source>
</evidence>
<feature type="transmembrane region" description="Helical" evidence="6">
    <location>
        <begin position="385"/>
        <end position="405"/>
    </location>
</feature>
<dbReference type="Pfam" id="PF00854">
    <property type="entry name" value="PTR2"/>
    <property type="match status" value="1"/>
</dbReference>
<feature type="transmembrane region" description="Helical" evidence="6">
    <location>
        <begin position="504"/>
        <end position="524"/>
    </location>
</feature>